<evidence type="ECO:0000256" key="2">
    <source>
        <dbReference type="ARBA" id="ARBA00022679"/>
    </source>
</evidence>
<comment type="catalytic activity">
    <reaction evidence="3 4">
        <text>thymidine + phosphate = 2-deoxy-alpha-D-ribose 1-phosphate + thymine</text>
        <dbReference type="Rhea" id="RHEA:16037"/>
        <dbReference type="ChEBI" id="CHEBI:17748"/>
        <dbReference type="ChEBI" id="CHEBI:17821"/>
        <dbReference type="ChEBI" id="CHEBI:43474"/>
        <dbReference type="ChEBI" id="CHEBI:57259"/>
        <dbReference type="EC" id="2.4.2.4"/>
    </reaction>
</comment>
<evidence type="ECO:0000256" key="3">
    <source>
        <dbReference type="ARBA" id="ARBA00048550"/>
    </source>
</evidence>
<dbReference type="SUPFAM" id="SSF52418">
    <property type="entry name" value="Nucleoside phosphorylase/phosphoribosyltransferase catalytic domain"/>
    <property type="match status" value="1"/>
</dbReference>
<dbReference type="Gene3D" id="3.40.1030.10">
    <property type="entry name" value="Nucleoside phosphorylase/phosphoribosyltransferase catalytic domain"/>
    <property type="match status" value="1"/>
</dbReference>
<dbReference type="InterPro" id="IPR036320">
    <property type="entry name" value="Glycosyl_Trfase_fam3_N_dom_sf"/>
</dbReference>
<dbReference type="PROSITE" id="PS00647">
    <property type="entry name" value="THYMID_PHOSPHORYLASE"/>
    <property type="match status" value="1"/>
</dbReference>
<keyword evidence="1 4" id="KW-0328">Glycosyltransferase</keyword>
<organism evidence="6 7">
    <name type="scientific">Legionella pneumophila</name>
    <dbReference type="NCBI Taxonomy" id="446"/>
    <lineage>
        <taxon>Bacteria</taxon>
        <taxon>Pseudomonadati</taxon>
        <taxon>Pseudomonadota</taxon>
        <taxon>Gammaproteobacteria</taxon>
        <taxon>Legionellales</taxon>
        <taxon>Legionellaceae</taxon>
        <taxon>Legionella</taxon>
    </lineage>
</organism>
<dbReference type="Proteomes" id="UP000239239">
    <property type="component" value="Unassembled WGS sequence"/>
</dbReference>
<dbReference type="HAMAP" id="MF_00703">
    <property type="entry name" value="Thymid_phosp_2"/>
    <property type="match status" value="1"/>
</dbReference>
<dbReference type="GO" id="GO:0006213">
    <property type="term" value="P:pyrimidine nucleoside metabolic process"/>
    <property type="evidence" value="ECO:0007669"/>
    <property type="project" value="InterPro"/>
</dbReference>
<evidence type="ECO:0000313" key="7">
    <source>
        <dbReference type="Proteomes" id="UP000239239"/>
    </source>
</evidence>
<dbReference type="InterPro" id="IPR017872">
    <property type="entry name" value="Pyrmidine_PPase_CS"/>
</dbReference>
<dbReference type="GO" id="GO:0004645">
    <property type="term" value="F:1,4-alpha-oligoglucan phosphorylase activity"/>
    <property type="evidence" value="ECO:0007669"/>
    <property type="project" value="InterPro"/>
</dbReference>
<proteinExistence type="inferred from homology"/>
<dbReference type="NCBIfam" id="NF003338">
    <property type="entry name" value="PRK04350.1"/>
    <property type="match status" value="1"/>
</dbReference>
<feature type="domain" description="Pyrimidine nucleoside phosphorylase C-terminal" evidence="5">
    <location>
        <begin position="444"/>
        <end position="514"/>
    </location>
</feature>
<dbReference type="InterPro" id="IPR036566">
    <property type="entry name" value="PYNP-like_C_sf"/>
</dbReference>
<dbReference type="Pfam" id="PF07831">
    <property type="entry name" value="PYNP_C"/>
    <property type="match status" value="1"/>
</dbReference>
<comment type="similarity">
    <text evidence="4">Belongs to the thymidine/pyrimidine-nucleoside phosphorylase family. Type 2 subfamily.</text>
</comment>
<dbReference type="GO" id="GO:0005829">
    <property type="term" value="C:cytosol"/>
    <property type="evidence" value="ECO:0007669"/>
    <property type="project" value="TreeGrafter"/>
</dbReference>
<dbReference type="EC" id="2.4.2.4" evidence="4"/>
<dbReference type="Pfam" id="PF00591">
    <property type="entry name" value="Glycos_transf_3"/>
    <property type="match status" value="1"/>
</dbReference>
<gene>
    <name evidence="6" type="ORF">C3928_13445</name>
</gene>
<evidence type="ECO:0000256" key="4">
    <source>
        <dbReference type="HAMAP-Rule" id="MF_00703"/>
    </source>
</evidence>
<dbReference type="InterPro" id="IPR017459">
    <property type="entry name" value="Glycosyl_Trfase_fam3_N_dom"/>
</dbReference>
<accession>A0A2S6EW29</accession>
<dbReference type="InterPro" id="IPR000053">
    <property type="entry name" value="Thymidine/pyrmidine_PPase"/>
</dbReference>
<dbReference type="EMBL" id="PQWY01000018">
    <property type="protein sequence ID" value="PPK29403.1"/>
    <property type="molecule type" value="Genomic_DNA"/>
</dbReference>
<dbReference type="PANTHER" id="PTHR10515:SF0">
    <property type="entry name" value="THYMIDINE PHOSPHORYLASE"/>
    <property type="match status" value="1"/>
</dbReference>
<comment type="caution">
    <text evidence="6">The sequence shown here is derived from an EMBL/GenBank/DDBJ whole genome shotgun (WGS) entry which is preliminary data.</text>
</comment>
<sequence length="517" mass="55377">MHDSFLSTHGGFVVIHEEPHTLRLKHLGIKTYHEAIIYMREDCHVCHSEGFEVQTRIQVTLGQRSIIATLNIVTSELLKPGEASLSHYAWDSLNAKEGDEIQLSHPKPLESLSYVHTKIYGNELSFKQIKAIVDDVLSGRLSDLQISAFLAASAAERLSNIEIVKLTKAMIDSGDRLSWSSPLIVDKHCVGGLPGNRTTLVVVPIVAAFGLTIPKTSSRAITSPAGTADTMETLAPVSLSPEAMCQVVDKENGCIVWGGAVSLSPADDVLIRVERALELDSEGQLVASILSKKIATGATHAVIDIPVGPTAKVRNKSRALLLKQSLEEVGKQLGLVVHTLITDGAQPIGNGIGPALEARDVLAVLQGLPHAPKDLREKSLTLAGAVLEFSSTVPPGSGQSIAKQLLDSGEAFKKFQAICEAQGGMRELTVARFTHPMVAEKAGKVSLIDNRMLAKIAKLAGAPKSKSAGVDLHVHVGDQVEKGQPLFTIHSESSGELTYARDFIHDKQNTIVLGEKP</sequence>
<protein>
    <recommendedName>
        <fullName evidence="4">Putative thymidine phosphorylase</fullName>
        <ecNumber evidence="4">2.4.2.4</ecNumber>
    </recommendedName>
    <alternativeName>
        <fullName evidence="4">TdRPase</fullName>
    </alternativeName>
</protein>
<dbReference type="NCBIfam" id="TIGR02645">
    <property type="entry name" value="ARCH_P_rylase"/>
    <property type="match status" value="1"/>
</dbReference>
<dbReference type="PANTHER" id="PTHR10515">
    <property type="entry name" value="THYMIDINE PHOSPHORYLASE"/>
    <property type="match status" value="1"/>
</dbReference>
<dbReference type="InterPro" id="IPR035902">
    <property type="entry name" value="Nuc_phospho_transferase"/>
</dbReference>
<dbReference type="RefSeq" id="WP_027228215.1">
    <property type="nucleotide sequence ID" value="NZ_FJAK01000003.1"/>
</dbReference>
<dbReference type="Gene3D" id="2.40.40.20">
    <property type="match status" value="1"/>
</dbReference>
<dbReference type="InterPro" id="IPR028579">
    <property type="entry name" value="Thym_Pase_Put"/>
</dbReference>
<name>A0A2S6EW29_LEGPN</name>
<dbReference type="Gene3D" id="3.90.1170.30">
    <property type="entry name" value="Pyrimidine nucleoside phosphorylase-like, C-terminal domain"/>
    <property type="match status" value="1"/>
</dbReference>
<dbReference type="InterPro" id="IPR013466">
    <property type="entry name" value="Thymidine/AMP_Pase"/>
</dbReference>
<evidence type="ECO:0000313" key="6">
    <source>
        <dbReference type="EMBL" id="PPK29403.1"/>
    </source>
</evidence>
<evidence type="ECO:0000259" key="5">
    <source>
        <dbReference type="SMART" id="SM00941"/>
    </source>
</evidence>
<dbReference type="SMART" id="SM00941">
    <property type="entry name" value="PYNP_C"/>
    <property type="match status" value="1"/>
</dbReference>
<dbReference type="InterPro" id="IPR013102">
    <property type="entry name" value="PYNP_C"/>
</dbReference>
<reference evidence="6 7" key="1">
    <citation type="submission" date="2018-02" db="EMBL/GenBank/DDBJ databases">
        <title>Draft genome sequences of four Legionella pneumophila clinical strains isolated in Ontario.</title>
        <authorList>
            <person name="Fortuna A."/>
            <person name="Ramnarine R."/>
            <person name="Li A."/>
            <person name="Frantz C."/>
            <person name="Mallo G."/>
        </authorList>
    </citation>
    <scope>NUCLEOTIDE SEQUENCE [LARGE SCALE GENOMIC DNA]</scope>
    <source>
        <strain evidence="6 7">LG61</strain>
    </source>
</reference>
<dbReference type="GO" id="GO:0009032">
    <property type="term" value="F:thymidine phosphorylase activity"/>
    <property type="evidence" value="ECO:0007669"/>
    <property type="project" value="UniProtKB-UniRule"/>
</dbReference>
<dbReference type="AlphaFoldDB" id="A0A2S6EW29"/>
<dbReference type="Gene3D" id="1.20.970.50">
    <property type="match status" value="1"/>
</dbReference>
<dbReference type="Pfam" id="PF02885">
    <property type="entry name" value="Glycos_trans_3N"/>
    <property type="match status" value="1"/>
</dbReference>
<dbReference type="SUPFAM" id="SSF47648">
    <property type="entry name" value="Nucleoside phosphorylase/phosphoribosyltransferase N-terminal domain"/>
    <property type="match status" value="1"/>
</dbReference>
<keyword evidence="2 4" id="KW-0808">Transferase</keyword>
<dbReference type="InterPro" id="IPR000312">
    <property type="entry name" value="Glycosyl_Trfase_fam3"/>
</dbReference>
<dbReference type="SUPFAM" id="SSF54680">
    <property type="entry name" value="Pyrimidine nucleoside phosphorylase C-terminal domain"/>
    <property type="match status" value="1"/>
</dbReference>
<evidence type="ECO:0000256" key="1">
    <source>
        <dbReference type="ARBA" id="ARBA00022676"/>
    </source>
</evidence>
<dbReference type="OrthoDB" id="341217at2"/>
<dbReference type="GO" id="GO:0006206">
    <property type="term" value="P:pyrimidine nucleobase metabolic process"/>
    <property type="evidence" value="ECO:0007669"/>
    <property type="project" value="InterPro"/>
</dbReference>